<evidence type="ECO:0000313" key="3">
    <source>
        <dbReference type="Proteomes" id="UP000289886"/>
    </source>
</evidence>
<protein>
    <submittedName>
        <fullName evidence="2">Uncharacterized protein</fullName>
    </submittedName>
</protein>
<keyword evidence="3" id="KW-1185">Reference proteome</keyword>
<gene>
    <name evidence="2" type="ORF">EOD39_8635</name>
</gene>
<dbReference type="Proteomes" id="UP000289886">
    <property type="component" value="Unassembled WGS sequence"/>
</dbReference>
<evidence type="ECO:0000256" key="1">
    <source>
        <dbReference type="SAM" id="MobiDB-lite"/>
    </source>
</evidence>
<dbReference type="EMBL" id="SCEB01215420">
    <property type="protein sequence ID" value="RXM29643.1"/>
    <property type="molecule type" value="Genomic_DNA"/>
</dbReference>
<accession>A0A444U358</accession>
<dbReference type="AlphaFoldDB" id="A0A444U358"/>
<feature type="region of interest" description="Disordered" evidence="1">
    <location>
        <begin position="38"/>
        <end position="86"/>
    </location>
</feature>
<feature type="compositionally biased region" description="Basic and acidic residues" evidence="1">
    <location>
        <begin position="38"/>
        <end position="55"/>
    </location>
</feature>
<evidence type="ECO:0000313" key="2">
    <source>
        <dbReference type="EMBL" id="RXM29643.1"/>
    </source>
</evidence>
<name>A0A444U358_ACIRT</name>
<organism evidence="2 3">
    <name type="scientific">Acipenser ruthenus</name>
    <name type="common">Sterlet sturgeon</name>
    <dbReference type="NCBI Taxonomy" id="7906"/>
    <lineage>
        <taxon>Eukaryota</taxon>
        <taxon>Metazoa</taxon>
        <taxon>Chordata</taxon>
        <taxon>Craniata</taxon>
        <taxon>Vertebrata</taxon>
        <taxon>Euteleostomi</taxon>
        <taxon>Actinopterygii</taxon>
        <taxon>Chondrostei</taxon>
        <taxon>Acipenseriformes</taxon>
        <taxon>Acipenseridae</taxon>
        <taxon>Acipenser</taxon>
    </lineage>
</organism>
<feature type="compositionally biased region" description="Polar residues" evidence="1">
    <location>
        <begin position="74"/>
        <end position="85"/>
    </location>
</feature>
<reference evidence="2 3" key="1">
    <citation type="submission" date="2019-01" db="EMBL/GenBank/DDBJ databases">
        <title>Draft Genome and Complete Hox-Cluster Characterization of the Sterlet Sturgeon (Acipenser ruthenus).</title>
        <authorList>
            <person name="Wei Q."/>
        </authorList>
    </citation>
    <scope>NUCLEOTIDE SEQUENCE [LARGE SCALE GENOMIC DNA]</scope>
    <source>
        <strain evidence="2">WHYD16114868_AA</strain>
        <tissue evidence="2">Blood</tissue>
    </source>
</reference>
<sequence length="136" mass="15244">MMEPTRVKQDQLGDGETSNVLKRLLQCEREITQMEERVLASARERRSPAAERMRPDWVPQSTAPDTRSKERQARPQTNQPDSSGSAAGWQIAKLLSFDGTTSWEAFHAQVTVLSKLCSWSEGDKAQQLTVTLRGDA</sequence>
<proteinExistence type="predicted"/>
<comment type="caution">
    <text evidence="2">The sequence shown here is derived from an EMBL/GenBank/DDBJ whole genome shotgun (WGS) entry which is preliminary data.</text>
</comment>